<proteinExistence type="predicted"/>
<evidence type="ECO:0000259" key="1">
    <source>
        <dbReference type="Pfam" id="PF09431"/>
    </source>
</evidence>
<dbReference type="GO" id="GO:0030479">
    <property type="term" value="C:actin cortical patch"/>
    <property type="evidence" value="ECO:0007669"/>
    <property type="project" value="TreeGrafter"/>
</dbReference>
<dbReference type="Proteomes" id="UP000772434">
    <property type="component" value="Unassembled WGS sequence"/>
</dbReference>
<dbReference type="EMBL" id="JADNRY010000070">
    <property type="protein sequence ID" value="KAF9067703.1"/>
    <property type="molecule type" value="Genomic_DNA"/>
</dbReference>
<dbReference type="GO" id="GO:0051666">
    <property type="term" value="P:actin cortical patch localization"/>
    <property type="evidence" value="ECO:0007669"/>
    <property type="project" value="TreeGrafter"/>
</dbReference>
<evidence type="ECO:0000313" key="3">
    <source>
        <dbReference type="Proteomes" id="UP000772434"/>
    </source>
</evidence>
<comment type="caution">
    <text evidence="2">The sequence shown here is derived from an EMBL/GenBank/DDBJ whole genome shotgun (WGS) entry which is preliminary data.</text>
</comment>
<dbReference type="GO" id="GO:0071933">
    <property type="term" value="F:Arp2/3 complex binding"/>
    <property type="evidence" value="ECO:0007669"/>
    <property type="project" value="TreeGrafter"/>
</dbReference>
<dbReference type="OrthoDB" id="445362at2759"/>
<evidence type="ECO:0000313" key="2">
    <source>
        <dbReference type="EMBL" id="KAF9067703.1"/>
    </source>
</evidence>
<reference evidence="2" key="1">
    <citation type="submission" date="2020-11" db="EMBL/GenBank/DDBJ databases">
        <authorList>
            <consortium name="DOE Joint Genome Institute"/>
            <person name="Ahrendt S."/>
            <person name="Riley R."/>
            <person name="Andreopoulos W."/>
            <person name="Labutti K."/>
            <person name="Pangilinan J."/>
            <person name="Ruiz-Duenas F.J."/>
            <person name="Barrasa J.M."/>
            <person name="Sanchez-Garcia M."/>
            <person name="Camarero S."/>
            <person name="Miyauchi S."/>
            <person name="Serrano A."/>
            <person name="Linde D."/>
            <person name="Babiker R."/>
            <person name="Drula E."/>
            <person name="Ayuso-Fernandez I."/>
            <person name="Pacheco R."/>
            <person name="Padilla G."/>
            <person name="Ferreira P."/>
            <person name="Barriuso J."/>
            <person name="Kellner H."/>
            <person name="Castanera R."/>
            <person name="Alfaro M."/>
            <person name="Ramirez L."/>
            <person name="Pisabarro A.G."/>
            <person name="Kuo A."/>
            <person name="Tritt A."/>
            <person name="Lipzen A."/>
            <person name="He G."/>
            <person name="Yan M."/>
            <person name="Ng V."/>
            <person name="Cullen D."/>
            <person name="Martin F."/>
            <person name="Rosso M.-N."/>
            <person name="Henrissat B."/>
            <person name="Hibbett D."/>
            <person name="Martinez A.T."/>
            <person name="Grigoriev I.V."/>
        </authorList>
    </citation>
    <scope>NUCLEOTIDE SEQUENCE</scope>
    <source>
        <strain evidence="2">AH 40177</strain>
    </source>
</reference>
<dbReference type="InterPro" id="IPR018556">
    <property type="entry name" value="SPIN90/Ldb17_LRD"/>
</dbReference>
<dbReference type="GO" id="GO:0006897">
    <property type="term" value="P:endocytosis"/>
    <property type="evidence" value="ECO:0007669"/>
    <property type="project" value="TreeGrafter"/>
</dbReference>
<dbReference type="Pfam" id="PF09431">
    <property type="entry name" value="SPIN90_LRD"/>
    <property type="match status" value="1"/>
</dbReference>
<dbReference type="GO" id="GO:0000147">
    <property type="term" value="P:actin cortical patch assembly"/>
    <property type="evidence" value="ECO:0007669"/>
    <property type="project" value="TreeGrafter"/>
</dbReference>
<dbReference type="PANTHER" id="PTHR13357">
    <property type="entry name" value="SH3 ADAPTER PROTEIN SPIN90 NCK INTERACTING PROTEIN WITH SH3 DOMAIN"/>
    <property type="match status" value="1"/>
</dbReference>
<dbReference type="InterPro" id="IPR030125">
    <property type="entry name" value="SPIN90/Ldb17"/>
</dbReference>
<keyword evidence="3" id="KW-1185">Reference proteome</keyword>
<accession>A0A9P5PPN5</accession>
<dbReference type="AlphaFoldDB" id="A0A9P5PPN5"/>
<sequence>MPAMEDDPDIVHLVDNAQQFWSELEDILTIPKHNIPTLEYLDLTLRRSLGLCAAYHQQYLQDPLQLDFACAMLLDSELFQSHSERMSDIVTSEAKSNGNPDTQLIALHVLLSFGRRKPDSFRTRLRWKSLLPPLMDNVLLELEVDSDVEETNLQVATKAKLRSLSASLLYERCRVHKLSVQDLNAWPDNYLDHLFDLIEETRHMQGDTFNYSVIKLLVALNEQFMVASLGPRRNSSNEKVENRILRLLTRRLGTGTSQTFAEHMIFMLNRAQEDIFIKLLVLKLLYLLFATRGTEGYFYTNDLCVLVDIFLRELADLDEAGDNEGLQHTYLRVLHPLLTRTQLRSFSYKRTQIRNMLESLVQDSEVRQINPTTKRLVERCLTGEWLKKEMN</sequence>
<name>A0A9P5PPN5_9AGAR</name>
<gene>
    <name evidence="2" type="ORF">BDP27DRAFT_1383897</name>
</gene>
<organism evidence="2 3">
    <name type="scientific">Rhodocollybia butyracea</name>
    <dbReference type="NCBI Taxonomy" id="206335"/>
    <lineage>
        <taxon>Eukaryota</taxon>
        <taxon>Fungi</taxon>
        <taxon>Dikarya</taxon>
        <taxon>Basidiomycota</taxon>
        <taxon>Agaricomycotina</taxon>
        <taxon>Agaricomycetes</taxon>
        <taxon>Agaricomycetidae</taxon>
        <taxon>Agaricales</taxon>
        <taxon>Marasmiineae</taxon>
        <taxon>Omphalotaceae</taxon>
        <taxon>Rhodocollybia</taxon>
    </lineage>
</organism>
<feature type="domain" description="SPIN90/Ldb17 leucine-rich" evidence="1">
    <location>
        <begin position="207"/>
        <end position="353"/>
    </location>
</feature>
<protein>
    <recommendedName>
        <fullName evidence="1">SPIN90/Ldb17 leucine-rich domain-containing protein</fullName>
    </recommendedName>
</protein>
<dbReference type="PANTHER" id="PTHR13357:SF1">
    <property type="entry name" value="NCK-INTERACTING PROTEIN WITH SH3 DOMAIN"/>
    <property type="match status" value="1"/>
</dbReference>